<evidence type="ECO:0000313" key="2">
    <source>
        <dbReference type="EMBL" id="NQE36749.1"/>
    </source>
</evidence>
<organism evidence="2 3">
    <name type="scientific">Microcoleus asticus IPMA8</name>
    <dbReference type="NCBI Taxonomy" id="2563858"/>
    <lineage>
        <taxon>Bacteria</taxon>
        <taxon>Bacillati</taxon>
        <taxon>Cyanobacteriota</taxon>
        <taxon>Cyanophyceae</taxon>
        <taxon>Oscillatoriophycideae</taxon>
        <taxon>Oscillatoriales</taxon>
        <taxon>Microcoleaceae</taxon>
        <taxon>Microcoleus</taxon>
        <taxon>Microcoleus asticus</taxon>
    </lineage>
</organism>
<gene>
    <name evidence="2" type="ORF">E5S67_04514</name>
</gene>
<dbReference type="EMBL" id="SRRZ01000096">
    <property type="protein sequence ID" value="NQE36749.1"/>
    <property type="molecule type" value="Genomic_DNA"/>
</dbReference>
<keyword evidence="3" id="KW-1185">Reference proteome</keyword>
<proteinExistence type="predicted"/>
<feature type="region of interest" description="Disordered" evidence="1">
    <location>
        <begin position="41"/>
        <end position="64"/>
    </location>
</feature>
<dbReference type="Proteomes" id="UP000702425">
    <property type="component" value="Unassembled WGS sequence"/>
</dbReference>
<sequence>MTNLTNSEIVHKHIHSHPEAFLEALESASPETRKAVRAHLQTLPEVEVDNQQESVTPSEEIEKI</sequence>
<evidence type="ECO:0000313" key="3">
    <source>
        <dbReference type="Proteomes" id="UP000702425"/>
    </source>
</evidence>
<dbReference type="RefSeq" id="WP_172190614.1">
    <property type="nucleotide sequence ID" value="NZ_CAWPPK010000314.1"/>
</dbReference>
<reference evidence="2 3" key="1">
    <citation type="journal article" date="2020" name="Sci. Rep.">
        <title>A novel cyanobacterial geosmin producer, revising GeoA distribution and dispersion patterns in Bacteria.</title>
        <authorList>
            <person name="Churro C."/>
            <person name="Semedo-Aguiar A.P."/>
            <person name="Silva A.D."/>
            <person name="Pereira-Leal J.B."/>
            <person name="Leite R.B."/>
        </authorList>
    </citation>
    <scope>NUCLEOTIDE SEQUENCE [LARGE SCALE GENOMIC DNA]</scope>
    <source>
        <strain evidence="2 3">IPMA8</strain>
    </source>
</reference>
<accession>A0ABX2D291</accession>
<comment type="caution">
    <text evidence="2">The sequence shown here is derived from an EMBL/GenBank/DDBJ whole genome shotgun (WGS) entry which is preliminary data.</text>
</comment>
<evidence type="ECO:0000256" key="1">
    <source>
        <dbReference type="SAM" id="MobiDB-lite"/>
    </source>
</evidence>
<name>A0ABX2D291_9CYAN</name>
<protein>
    <submittedName>
        <fullName evidence="2">Uncharacterized protein</fullName>
    </submittedName>
</protein>